<name>A0A6J5LTK2_9CAUD</name>
<organism evidence="1">
    <name type="scientific">uncultured Caudovirales phage</name>
    <dbReference type="NCBI Taxonomy" id="2100421"/>
    <lineage>
        <taxon>Viruses</taxon>
        <taxon>Duplodnaviria</taxon>
        <taxon>Heunggongvirae</taxon>
        <taxon>Uroviricota</taxon>
        <taxon>Caudoviricetes</taxon>
        <taxon>Peduoviridae</taxon>
        <taxon>Maltschvirus</taxon>
        <taxon>Maltschvirus maltsch</taxon>
    </lineage>
</organism>
<sequence length="114" mass="12369">MTPPDGRVTPNQRWVLVDHACRHCLGRMARNADEPAEFRCTTCEATSVGGPQGVCACGIRVQWAPRGEAARSVTKRARFHCGPNPDRGFRSPAVVVVLFNDGAGDRVVEPESPK</sequence>
<gene>
    <name evidence="1" type="ORF">UFOVP326_83</name>
</gene>
<accession>A0A6J5LTK2</accession>
<proteinExistence type="predicted"/>
<reference evidence="1" key="1">
    <citation type="submission" date="2020-04" db="EMBL/GenBank/DDBJ databases">
        <authorList>
            <person name="Chiriac C."/>
            <person name="Salcher M."/>
            <person name="Ghai R."/>
            <person name="Kavagutti S V."/>
        </authorList>
    </citation>
    <scope>NUCLEOTIDE SEQUENCE</scope>
</reference>
<protein>
    <submittedName>
        <fullName evidence="1">Uncharacterized protein</fullName>
    </submittedName>
</protein>
<evidence type="ECO:0000313" key="1">
    <source>
        <dbReference type="EMBL" id="CAB4137788.1"/>
    </source>
</evidence>
<dbReference type="EMBL" id="LR796340">
    <property type="protein sequence ID" value="CAB4137788.1"/>
    <property type="molecule type" value="Genomic_DNA"/>
</dbReference>